<dbReference type="PROSITE" id="PS51159">
    <property type="entry name" value="CBM21"/>
    <property type="match status" value="1"/>
</dbReference>
<dbReference type="PANTHER" id="PTHR12307:SF2">
    <property type="entry name" value="PROTEIN PHOSPHATASE 1 REGULATORY SUBUNIT 3A"/>
    <property type="match status" value="1"/>
</dbReference>
<keyword evidence="2" id="KW-0812">Transmembrane</keyword>
<feature type="domain" description="CBM21" evidence="3">
    <location>
        <begin position="119"/>
        <end position="229"/>
    </location>
</feature>
<dbReference type="GO" id="GO:0005979">
    <property type="term" value="P:regulation of glycogen biosynthetic process"/>
    <property type="evidence" value="ECO:0007669"/>
    <property type="project" value="TreeGrafter"/>
</dbReference>
<evidence type="ECO:0000313" key="5">
    <source>
        <dbReference type="Proteomes" id="UP000314980"/>
    </source>
</evidence>
<dbReference type="STRING" id="8187.ENSLCAP00010057682"/>
<proteinExistence type="predicted"/>
<dbReference type="GeneID" id="108887387"/>
<gene>
    <name evidence="4 6" type="primary">ppp1r3aa</name>
</gene>
<dbReference type="CTD" id="101883146"/>
<keyword evidence="2" id="KW-0472">Membrane</keyword>
<evidence type="ECO:0000313" key="6">
    <source>
        <dbReference type="RefSeq" id="XP_018538304.1"/>
    </source>
</evidence>
<dbReference type="GO" id="GO:0008157">
    <property type="term" value="F:protein phosphatase 1 binding"/>
    <property type="evidence" value="ECO:0007669"/>
    <property type="project" value="TreeGrafter"/>
</dbReference>
<feature type="compositionally biased region" description="Basic and acidic residues" evidence="1">
    <location>
        <begin position="1101"/>
        <end position="1115"/>
    </location>
</feature>
<feature type="region of interest" description="Disordered" evidence="1">
    <location>
        <begin position="546"/>
        <end position="575"/>
    </location>
</feature>
<dbReference type="Gene3D" id="2.60.40.2440">
    <property type="entry name" value="Carbohydrate binding type-21 domain"/>
    <property type="match status" value="1"/>
</dbReference>
<dbReference type="GeneTree" id="ENSGT00940000157682"/>
<dbReference type="OrthoDB" id="1881at2759"/>
<dbReference type="KEGG" id="lcf:108887387"/>
<protein>
    <submittedName>
        <fullName evidence="6">Uncharacterized protein ppp1r3aa</fullName>
    </submittedName>
</protein>
<dbReference type="GO" id="GO:2001069">
    <property type="term" value="F:glycogen binding"/>
    <property type="evidence" value="ECO:0007669"/>
    <property type="project" value="TreeGrafter"/>
</dbReference>
<dbReference type="Proteomes" id="UP000694890">
    <property type="component" value="Linkage group LG18"/>
</dbReference>
<dbReference type="PANTHER" id="PTHR12307">
    <property type="entry name" value="PROTEIN PHOSPHATASE 1 REGULATORY SUBUNIT"/>
    <property type="match status" value="1"/>
</dbReference>
<sequence>MEALYIQPLEEDGMMMEEEEREKSMEQEEGGMEASSPMSSTTDEETDEDSEPEPPPVVRRKVSFADAFGLNLVSVKEFDNVEVTEPEVSQAPEGEAAHSLEEFYLSCLFTVPSSPEELDQRLQVQMIELESIELLPGTTTLRGIIRVVNLCFSKSVYARISLDCWNSYFDLLAEYVPGSSDRKTDRFTFKYTLIPPFEREGTRVDFCLRYETAVGTFWANNKEMNYVLFCHQKGQVKELGPQVLEESTSYKSKRSCLKANRRGSAEEKTKRIINTATVSAEVQATHKAEEAERKTMDSAEIQSLLYHEEHKPLVDSVKSRHRATRLAGVKDYLSQRGQQIPKAYPHDSANGQVSQPIPAAAPLGDSASFLYNRQKKQPSESPQVLTYHQIPLLTLDWNNDKLQQWRAADMDDIWPGNAKMTSSKTSEGKIENAPSGNDIWETFLNGTDDTTDTETSVCDVWQEFLNVPSCKDHSGVPESEWLQTAASVSPSNHMDPQTQCALSSQEFQEFQVGTDTPTTLHTCQLLSDKHETLLANVALNAKDHQPAEACVSSPTDDSTATQVASQRSQTNSVTDTLEEFSLKGATPVSEGSVDSSAECHEHAVLEREREGIMEEAEGIGRDEPFTPHTADLVTSSGESKTTDMTAMPGSQNASTVDRISQGARLDEGLSSSGEGEVTGTAHNARDDMLAFRETIRQGTKDGERFVFSTSTQRAEKRIMTNCIENKISTEEEIFRPHKTEECEISQRYADEKQCEEFRLNQKSENPLQEKGSDENEIRPAQSHAHEFNPNQTCEENLRPSLVMESELKLDESENKDMTSNDKDLEGLRQTKVETSCCTKRKEAKRLIGAEAEMIYVLDEGAWQQDDKALQLNPSVCQRGNTAIISEVHNKQSQPIQAGEELYVQKEEEDSILTQLEESGLRSDTGEHALVSNQTEDRNSLNCTQAIVDEQEINPSSQNTHTVESRERINVFQSECDTFRPFLTDKCNPDPAEVVELRWISSQDIMKGQTENVGIEINPEVVTVKENIAKKDTSTELQHQPETIERIEEDMSQRDKDERVSIGELKIEAMGELMGNVEDPQGESKNAPAELKEQELSAEVESSPRVECKKSSEGTKEPITAENTGALEVIESRLEEMFIERFVENLVRGIWEEVFGQKVQASRRDTDIVDGLGGRLADKPDIRHDCHSPFEKDFSDDFDSGVFSLTELPTDPNLSLCQGLERTTVNDGNAYSPTERITIEQTHFLSELKTDLNSSAHLSQDLTATLAALSRQSLTETAQTLSSLKDQENYPQIKERSVTRQEKGRQIEDCAVTLKENLNRSAQPSHKHPSSSPREKLRESDGLIWWSILYMLSHITRLLICALLVAGFFVIVFLYDFPAFFALYIFSLWWWFYKWKRHQVTMNKRIGEEFTERREGVKECGV</sequence>
<organism evidence="4 5">
    <name type="scientific">Lates calcarifer</name>
    <name type="common">Barramundi</name>
    <name type="synonym">Holocentrus calcarifer</name>
    <dbReference type="NCBI Taxonomy" id="8187"/>
    <lineage>
        <taxon>Eukaryota</taxon>
        <taxon>Metazoa</taxon>
        <taxon>Chordata</taxon>
        <taxon>Craniata</taxon>
        <taxon>Vertebrata</taxon>
        <taxon>Euteleostomi</taxon>
        <taxon>Actinopterygii</taxon>
        <taxon>Neopterygii</taxon>
        <taxon>Teleostei</taxon>
        <taxon>Neoteleostei</taxon>
        <taxon>Acanthomorphata</taxon>
        <taxon>Carangaria</taxon>
        <taxon>Carangaria incertae sedis</taxon>
        <taxon>Centropomidae</taxon>
        <taxon>Lates</taxon>
    </lineage>
</organism>
<evidence type="ECO:0000259" key="3">
    <source>
        <dbReference type="PROSITE" id="PS51159"/>
    </source>
</evidence>
<dbReference type="RefSeq" id="XP_018538304.1">
    <property type="nucleotide sequence ID" value="XM_018682788.2"/>
</dbReference>
<dbReference type="InterPro" id="IPR038175">
    <property type="entry name" value="CBM21_dom_sf"/>
</dbReference>
<dbReference type="InterPro" id="IPR050782">
    <property type="entry name" value="PP1_regulatory_subunit_3"/>
</dbReference>
<reference evidence="6" key="2">
    <citation type="submission" date="2025-04" db="UniProtKB">
        <authorList>
            <consortium name="RefSeq"/>
        </authorList>
    </citation>
    <scope>IDENTIFICATION</scope>
    <source>
        <tissue evidence="6">Brain</tissue>
    </source>
</reference>
<feature type="region of interest" description="Disordered" evidence="1">
    <location>
        <begin position="633"/>
        <end position="656"/>
    </location>
</feature>
<keyword evidence="2" id="KW-1133">Transmembrane helix</keyword>
<accession>A0A4W6G2R1</accession>
<dbReference type="InParanoid" id="A0A4W6G2R1"/>
<evidence type="ECO:0000313" key="4">
    <source>
        <dbReference type="Ensembl" id="ENSLCAP00010057682.1"/>
    </source>
</evidence>
<reference evidence="4" key="3">
    <citation type="submission" date="2025-05" db="UniProtKB">
        <authorList>
            <consortium name="Ensembl"/>
        </authorList>
    </citation>
    <scope>IDENTIFICATION</scope>
</reference>
<keyword evidence="5" id="KW-1185">Reference proteome</keyword>
<feature type="compositionally biased region" description="Polar residues" evidence="1">
    <location>
        <begin position="552"/>
        <end position="575"/>
    </location>
</feature>
<dbReference type="Pfam" id="PF03370">
    <property type="entry name" value="CBM_21"/>
    <property type="match status" value="1"/>
</dbReference>
<dbReference type="GO" id="GO:0000164">
    <property type="term" value="C:protein phosphatase type 1 complex"/>
    <property type="evidence" value="ECO:0007669"/>
    <property type="project" value="TreeGrafter"/>
</dbReference>
<dbReference type="Proteomes" id="UP000314980">
    <property type="component" value="Unassembled WGS sequence"/>
</dbReference>
<evidence type="ECO:0000256" key="1">
    <source>
        <dbReference type="SAM" id="MobiDB-lite"/>
    </source>
</evidence>
<dbReference type="InterPro" id="IPR005036">
    <property type="entry name" value="CBM21_dom"/>
</dbReference>
<name>A0A4W6G2R1_LATCA</name>
<feature type="region of interest" description="Disordered" evidence="1">
    <location>
        <begin position="759"/>
        <end position="796"/>
    </location>
</feature>
<feature type="region of interest" description="Disordered" evidence="1">
    <location>
        <begin position="1284"/>
        <end position="1304"/>
    </location>
</feature>
<dbReference type="Ensembl" id="ENSLCAT00010059248.1">
    <property type="protein sequence ID" value="ENSLCAP00010057682.1"/>
    <property type="gene ID" value="ENSLCAG00010026909.1"/>
</dbReference>
<feature type="compositionally biased region" description="Acidic residues" evidence="1">
    <location>
        <begin position="42"/>
        <end position="52"/>
    </location>
</feature>
<feature type="region of interest" description="Disordered" evidence="1">
    <location>
        <begin position="1076"/>
        <end position="1119"/>
    </location>
</feature>
<evidence type="ECO:0000256" key="2">
    <source>
        <dbReference type="SAM" id="Phobius"/>
    </source>
</evidence>
<feature type="compositionally biased region" description="Acidic residues" evidence="1">
    <location>
        <begin position="9"/>
        <end position="20"/>
    </location>
</feature>
<reference evidence="5" key="1">
    <citation type="submission" date="2015-09" db="EMBL/GenBank/DDBJ databases">
        <authorList>
            <person name="Sai Rama Sridatta P."/>
        </authorList>
    </citation>
    <scope>NUCLEOTIDE SEQUENCE [LARGE SCALE GENOMIC DNA]</scope>
</reference>
<dbReference type="CDD" id="cd22255">
    <property type="entry name" value="PBD_PPP1R3A"/>
    <property type="match status" value="1"/>
</dbReference>
<feature type="transmembrane region" description="Helical" evidence="2">
    <location>
        <begin position="1342"/>
        <end position="1370"/>
    </location>
</feature>
<feature type="region of interest" description="Disordered" evidence="1">
    <location>
        <begin position="1"/>
        <end position="59"/>
    </location>
</feature>